<dbReference type="InterPro" id="IPR011249">
    <property type="entry name" value="Metalloenz_LuxS/M16"/>
</dbReference>
<protein>
    <submittedName>
        <fullName evidence="4">Predicted Zn-dependent peptidase</fullName>
    </submittedName>
</protein>
<evidence type="ECO:0000259" key="2">
    <source>
        <dbReference type="Pfam" id="PF00675"/>
    </source>
</evidence>
<proteinExistence type="predicted"/>
<dbReference type="Proteomes" id="UP000185924">
    <property type="component" value="Unassembled WGS sequence"/>
</dbReference>
<reference evidence="5" key="1">
    <citation type="submission" date="2017-01" db="EMBL/GenBank/DDBJ databases">
        <authorList>
            <person name="Varghese N."/>
            <person name="Submissions S."/>
        </authorList>
    </citation>
    <scope>NUCLEOTIDE SEQUENCE [LARGE SCALE GENOMIC DNA]</scope>
    <source>
        <strain evidence="5">DM9</strain>
    </source>
</reference>
<dbReference type="EMBL" id="FTNM01000001">
    <property type="protein sequence ID" value="SIQ70531.1"/>
    <property type="molecule type" value="Genomic_DNA"/>
</dbReference>
<keyword evidence="5" id="KW-1185">Reference proteome</keyword>
<dbReference type="InterPro" id="IPR050361">
    <property type="entry name" value="MPP/UQCRC_Complex"/>
</dbReference>
<dbReference type="PANTHER" id="PTHR11851">
    <property type="entry name" value="METALLOPROTEASE"/>
    <property type="match status" value="1"/>
</dbReference>
<dbReference type="Gene3D" id="2.50.20.10">
    <property type="entry name" value="Lipoprotein localisation LolA/LolB/LppX"/>
    <property type="match status" value="1"/>
</dbReference>
<sequence length="696" mass="76258">MIMKRIYNILLLMLALTTVATAQTKQTPPPAGPAPKIELGKYEHFTLKNGLKVYVVENHKLPVVNMSLVLDRDPILEGDKAGYVAMAGQMMRTGTKSRTKDQLDEQVDFIGANLSFSSTGFSASSLKKNLPTLLDLTADALLNPNFTQEELDKVKKQMAANLASEKDNPDAIAGKIRNTLLFGKNHPNGELMTEKSIESVTLADVQNYYNTYYRPNIGYLAVVGDVTPKEMKKLLNKSFGKWKKGNVPSHNYDLPKHDGKTQVVIVDRPSAVQSVLSFTNPAELKPGADDFVATQVMNTILGGGSTARLFMNLREKNGYTYGAYSTLSSDKILGRFNASASVRNAVTDSAAAEFMKEFTDIRTKQVTDKELAYAKAYITGNFARGLENPGTVAMYAISTARYKLPADYYANYLKKVESITAADVQRVAQKYVRPDQLYILAVGNAADIADKLVAFDKDDNTITYFDATGEKVDRAAAKAVPTDVTADQLIAKYIQAIGGKANIEKVKDVTVTMNASVQGMPLVFKQQQKGADKMLIQILMNNNPMQRVIINGDKGKMEAPMQGVNKDMSAEELASSKAESDMFSMTRFEKFGIKTAVSGQEKVDGADAYIVEAIAANGQKTLHYFDKATGLLLKDVKSMQTPQGAITQTKSYKNYKEVDGVKYPHVIETVVGPQVIKAEVQSVEVNKGISDDAFKI</sequence>
<dbReference type="GO" id="GO:0046872">
    <property type="term" value="F:metal ion binding"/>
    <property type="evidence" value="ECO:0007669"/>
    <property type="project" value="InterPro"/>
</dbReference>
<keyword evidence="1" id="KW-0732">Signal</keyword>
<evidence type="ECO:0000313" key="4">
    <source>
        <dbReference type="EMBL" id="SIQ70531.1"/>
    </source>
</evidence>
<dbReference type="Pfam" id="PF00675">
    <property type="entry name" value="Peptidase_M16"/>
    <property type="match status" value="1"/>
</dbReference>
<feature type="chain" id="PRO_5013088460" evidence="1">
    <location>
        <begin position="23"/>
        <end position="696"/>
    </location>
</feature>
<evidence type="ECO:0000256" key="1">
    <source>
        <dbReference type="SAM" id="SignalP"/>
    </source>
</evidence>
<gene>
    <name evidence="4" type="ORF">SAMN05421545_1138</name>
</gene>
<accession>A0A1N6UYA5</accession>
<name>A0A1N6UYA5_9BACT</name>
<feature type="signal peptide" evidence="1">
    <location>
        <begin position="1"/>
        <end position="22"/>
    </location>
</feature>
<dbReference type="Gene3D" id="3.30.830.10">
    <property type="entry name" value="Metalloenzyme, LuxS/M16 peptidase-like"/>
    <property type="match status" value="2"/>
</dbReference>
<dbReference type="PANTHER" id="PTHR11851:SF224">
    <property type="entry name" value="PROCESSING PROTEASE"/>
    <property type="match status" value="1"/>
</dbReference>
<dbReference type="InterPro" id="IPR007863">
    <property type="entry name" value="Peptidase_M16_C"/>
</dbReference>
<evidence type="ECO:0000313" key="5">
    <source>
        <dbReference type="Proteomes" id="UP000185924"/>
    </source>
</evidence>
<feature type="domain" description="Peptidase M16 C-terminal" evidence="3">
    <location>
        <begin position="199"/>
        <end position="376"/>
    </location>
</feature>
<dbReference type="SUPFAM" id="SSF63411">
    <property type="entry name" value="LuxS/MPP-like metallohydrolase"/>
    <property type="match status" value="2"/>
</dbReference>
<dbReference type="InterPro" id="IPR011765">
    <property type="entry name" value="Pept_M16_N"/>
</dbReference>
<evidence type="ECO:0000259" key="3">
    <source>
        <dbReference type="Pfam" id="PF05193"/>
    </source>
</evidence>
<dbReference type="Pfam" id="PF05193">
    <property type="entry name" value="Peptidase_M16_C"/>
    <property type="match status" value="1"/>
</dbReference>
<organism evidence="4 5">
    <name type="scientific">Pontibacter lucknowensis</name>
    <dbReference type="NCBI Taxonomy" id="1077936"/>
    <lineage>
        <taxon>Bacteria</taxon>
        <taxon>Pseudomonadati</taxon>
        <taxon>Bacteroidota</taxon>
        <taxon>Cytophagia</taxon>
        <taxon>Cytophagales</taxon>
        <taxon>Hymenobacteraceae</taxon>
        <taxon>Pontibacter</taxon>
    </lineage>
</organism>
<dbReference type="STRING" id="1077936.SAMN05421545_1138"/>
<feature type="domain" description="Peptidase M16 N-terminal" evidence="2">
    <location>
        <begin position="88"/>
        <end position="184"/>
    </location>
</feature>
<dbReference type="AlphaFoldDB" id="A0A1N6UYA5"/>